<reference evidence="1" key="1">
    <citation type="submission" date="2023-04" db="EMBL/GenBank/DDBJ databases">
        <title>Draft Genome sequencing of Naganishia species isolated from polar environments using Oxford Nanopore Technology.</title>
        <authorList>
            <person name="Leo P."/>
            <person name="Venkateswaran K."/>
        </authorList>
    </citation>
    <scope>NUCLEOTIDE SEQUENCE</scope>
    <source>
        <strain evidence="1">MNA-CCFEE 5423</strain>
    </source>
</reference>
<dbReference type="Proteomes" id="UP001227268">
    <property type="component" value="Unassembled WGS sequence"/>
</dbReference>
<proteinExistence type="predicted"/>
<organism evidence="1 2">
    <name type="scientific">Naganishia friedmannii</name>
    <dbReference type="NCBI Taxonomy" id="89922"/>
    <lineage>
        <taxon>Eukaryota</taxon>
        <taxon>Fungi</taxon>
        <taxon>Dikarya</taxon>
        <taxon>Basidiomycota</taxon>
        <taxon>Agaricomycotina</taxon>
        <taxon>Tremellomycetes</taxon>
        <taxon>Filobasidiales</taxon>
        <taxon>Filobasidiaceae</taxon>
        <taxon>Naganishia</taxon>
    </lineage>
</organism>
<dbReference type="EMBL" id="JASBWT010000012">
    <property type="protein sequence ID" value="KAJ9099852.1"/>
    <property type="molecule type" value="Genomic_DNA"/>
</dbReference>
<protein>
    <submittedName>
        <fullName evidence="1">Uncharacterized protein</fullName>
    </submittedName>
</protein>
<comment type="caution">
    <text evidence="1">The sequence shown here is derived from an EMBL/GenBank/DDBJ whole genome shotgun (WGS) entry which is preliminary data.</text>
</comment>
<evidence type="ECO:0000313" key="2">
    <source>
        <dbReference type="Proteomes" id="UP001227268"/>
    </source>
</evidence>
<keyword evidence="2" id="KW-1185">Reference proteome</keyword>
<gene>
    <name evidence="1" type="ORF">QFC21_003855</name>
</gene>
<name>A0ACC2VLR5_9TREE</name>
<accession>A0ACC2VLR5</accession>
<sequence>MSNKVLHNVLSRVFIRVEKVIIVLRDGRKLIGVLRSYDQYANLVLEAAIERIYHGLLYAEIPRGLYLIRGENVVLLGEVDLDLEDEVPLREAPWQEVYGKIQAEKNQAKKMQPIKDRELHKLGFTVEGQEGDSY</sequence>
<evidence type="ECO:0000313" key="1">
    <source>
        <dbReference type="EMBL" id="KAJ9099852.1"/>
    </source>
</evidence>